<dbReference type="Proteomes" id="UP000681967">
    <property type="component" value="Unassembled WGS sequence"/>
</dbReference>
<evidence type="ECO:0000313" key="1">
    <source>
        <dbReference type="EMBL" id="CAF4137128.1"/>
    </source>
</evidence>
<dbReference type="AlphaFoldDB" id="A0A8S2R1N6"/>
<comment type="caution">
    <text evidence="1">The sequence shown here is derived from an EMBL/GenBank/DDBJ whole genome shotgun (WGS) entry which is preliminary data.</text>
</comment>
<evidence type="ECO:0000313" key="2">
    <source>
        <dbReference type="Proteomes" id="UP000681967"/>
    </source>
</evidence>
<reference evidence="1" key="1">
    <citation type="submission" date="2021-02" db="EMBL/GenBank/DDBJ databases">
        <authorList>
            <person name="Nowell W R."/>
        </authorList>
    </citation>
    <scope>NUCLEOTIDE SEQUENCE</scope>
</reference>
<dbReference type="EMBL" id="CAJOBH010009280">
    <property type="protein sequence ID" value="CAF4137128.1"/>
    <property type="molecule type" value="Genomic_DNA"/>
</dbReference>
<proteinExistence type="predicted"/>
<protein>
    <submittedName>
        <fullName evidence="1">Uncharacterized protein</fullName>
    </submittedName>
</protein>
<accession>A0A8S2R1N6</accession>
<organism evidence="1 2">
    <name type="scientific">Rotaria magnacalcarata</name>
    <dbReference type="NCBI Taxonomy" id="392030"/>
    <lineage>
        <taxon>Eukaryota</taxon>
        <taxon>Metazoa</taxon>
        <taxon>Spiralia</taxon>
        <taxon>Gnathifera</taxon>
        <taxon>Rotifera</taxon>
        <taxon>Eurotatoria</taxon>
        <taxon>Bdelloidea</taxon>
        <taxon>Philodinida</taxon>
        <taxon>Philodinidae</taxon>
        <taxon>Rotaria</taxon>
    </lineage>
</organism>
<gene>
    <name evidence="1" type="ORF">BYL167_LOCUS20838</name>
</gene>
<name>A0A8S2R1N6_9BILA</name>
<sequence>MPPLNNMKNAFYPMEQIRIRKVTEKYLTELLLFFISKKQHKNEFLLTSNSTLVEADNKKTIFYEKIEEYINSLHQKYRNKCVIKQQCYNEILHCIMLPKGTASELCCSRFVFWAKSHFNLLEIVGNDIVIRAKSKKPVWVYEAYIAVAHGGRERLILK</sequence>